<evidence type="ECO:0000256" key="4">
    <source>
        <dbReference type="ARBA" id="ARBA00023125"/>
    </source>
</evidence>
<keyword evidence="4" id="KW-0238">DNA-binding</keyword>
<evidence type="ECO:0000256" key="3">
    <source>
        <dbReference type="ARBA" id="ARBA00023082"/>
    </source>
</evidence>
<gene>
    <name evidence="9" type="primary">sigM</name>
    <name evidence="9" type="ORF">ENKNEFLB_04475</name>
</gene>
<organism evidence="9 10">
    <name type="scientific">Nocardioides aquaticus</name>
    <dbReference type="NCBI Taxonomy" id="160826"/>
    <lineage>
        <taxon>Bacteria</taxon>
        <taxon>Bacillati</taxon>
        <taxon>Actinomycetota</taxon>
        <taxon>Actinomycetes</taxon>
        <taxon>Propionibacteriales</taxon>
        <taxon>Nocardioidaceae</taxon>
        <taxon>Nocardioides</taxon>
    </lineage>
</organism>
<evidence type="ECO:0000259" key="7">
    <source>
        <dbReference type="Pfam" id="PF04542"/>
    </source>
</evidence>
<sequence length="254" mass="26694">MRTGPAVSPGRPVPEPSGGRAGSWADPRDDATLLAAHVAGDSEAFGVLVRRHQDRLWAVALRTCGHPEDAADALQDALVAAHRRAATFRGEAAVTTWLHRVVVNACLDRLRAAKVRRTDPLPDDVVDRPGTTTGTGSAPASGTGTADPAAAAVTTDRRRRVVEALATLPAPQRAAVVLVDLEGYSMAEAAEVLDCAVGTVKSRCSRGRASLATLLRPLLDDAEDEPDRPIPRGRNHPASRHVPSTPPRGPPTQA</sequence>
<dbReference type="PANTHER" id="PTHR43133:SF50">
    <property type="entry name" value="ECF RNA POLYMERASE SIGMA FACTOR SIGM"/>
    <property type="match status" value="1"/>
</dbReference>
<keyword evidence="2" id="KW-0805">Transcription regulation</keyword>
<comment type="similarity">
    <text evidence="1">Belongs to the sigma-70 factor family. ECF subfamily.</text>
</comment>
<evidence type="ECO:0000256" key="2">
    <source>
        <dbReference type="ARBA" id="ARBA00023015"/>
    </source>
</evidence>
<keyword evidence="5" id="KW-0804">Transcription</keyword>
<dbReference type="InterPro" id="IPR039425">
    <property type="entry name" value="RNA_pol_sigma-70-like"/>
</dbReference>
<dbReference type="EMBL" id="CP075371">
    <property type="protein sequence ID" value="QVT82056.1"/>
    <property type="molecule type" value="Genomic_DNA"/>
</dbReference>
<dbReference type="Pfam" id="PF08281">
    <property type="entry name" value="Sigma70_r4_2"/>
    <property type="match status" value="1"/>
</dbReference>
<feature type="compositionally biased region" description="Low complexity" evidence="6">
    <location>
        <begin position="129"/>
        <end position="154"/>
    </location>
</feature>
<evidence type="ECO:0000313" key="10">
    <source>
        <dbReference type="Proteomes" id="UP000679307"/>
    </source>
</evidence>
<feature type="domain" description="RNA polymerase sigma-70 region 2" evidence="7">
    <location>
        <begin position="48"/>
        <end position="114"/>
    </location>
</feature>
<protein>
    <submittedName>
        <fullName evidence="9">ECF RNA polymerase sigma factor SigM</fullName>
    </submittedName>
</protein>
<feature type="region of interest" description="Disordered" evidence="6">
    <location>
        <begin position="1"/>
        <end position="27"/>
    </location>
</feature>
<dbReference type="NCBIfam" id="TIGR02937">
    <property type="entry name" value="sigma70-ECF"/>
    <property type="match status" value="1"/>
</dbReference>
<accession>A0ABX8ENK5</accession>
<dbReference type="Proteomes" id="UP000679307">
    <property type="component" value="Chromosome"/>
</dbReference>
<evidence type="ECO:0000313" key="9">
    <source>
        <dbReference type="EMBL" id="QVT82056.1"/>
    </source>
</evidence>
<feature type="region of interest" description="Disordered" evidence="6">
    <location>
        <begin position="120"/>
        <end position="155"/>
    </location>
</feature>
<evidence type="ECO:0000256" key="6">
    <source>
        <dbReference type="SAM" id="MobiDB-lite"/>
    </source>
</evidence>
<feature type="domain" description="RNA polymerase sigma factor 70 region 4 type 2" evidence="8">
    <location>
        <begin position="159"/>
        <end position="211"/>
    </location>
</feature>
<name>A0ABX8ENK5_9ACTN</name>
<evidence type="ECO:0000259" key="8">
    <source>
        <dbReference type="Pfam" id="PF08281"/>
    </source>
</evidence>
<dbReference type="InterPro" id="IPR013249">
    <property type="entry name" value="RNA_pol_sigma70_r4_t2"/>
</dbReference>
<feature type="compositionally biased region" description="Pro residues" evidence="6">
    <location>
        <begin position="244"/>
        <end position="254"/>
    </location>
</feature>
<evidence type="ECO:0000256" key="5">
    <source>
        <dbReference type="ARBA" id="ARBA00023163"/>
    </source>
</evidence>
<dbReference type="CDD" id="cd06171">
    <property type="entry name" value="Sigma70_r4"/>
    <property type="match status" value="1"/>
</dbReference>
<proteinExistence type="inferred from homology"/>
<dbReference type="InterPro" id="IPR007627">
    <property type="entry name" value="RNA_pol_sigma70_r2"/>
</dbReference>
<dbReference type="NCBIfam" id="NF007225">
    <property type="entry name" value="PRK09643.1"/>
    <property type="match status" value="1"/>
</dbReference>
<dbReference type="PANTHER" id="PTHR43133">
    <property type="entry name" value="RNA POLYMERASE ECF-TYPE SIGMA FACTO"/>
    <property type="match status" value="1"/>
</dbReference>
<feature type="region of interest" description="Disordered" evidence="6">
    <location>
        <begin position="217"/>
        <end position="254"/>
    </location>
</feature>
<reference evidence="9 10" key="1">
    <citation type="submission" date="2021-05" db="EMBL/GenBank/DDBJ databases">
        <title>Complete genome of Nocardioides aquaticus KCTC 9944T isolated from meromictic and hypersaline Ekho Lake, Antarctica.</title>
        <authorList>
            <person name="Hwang K."/>
            <person name="Kim K.M."/>
            <person name="Choe H."/>
        </authorList>
    </citation>
    <scope>NUCLEOTIDE SEQUENCE [LARGE SCALE GENOMIC DNA]</scope>
    <source>
        <strain evidence="9 10">KCTC 9944</strain>
    </source>
</reference>
<dbReference type="Pfam" id="PF04542">
    <property type="entry name" value="Sigma70_r2"/>
    <property type="match status" value="1"/>
</dbReference>
<keyword evidence="10" id="KW-1185">Reference proteome</keyword>
<evidence type="ECO:0000256" key="1">
    <source>
        <dbReference type="ARBA" id="ARBA00010641"/>
    </source>
</evidence>
<keyword evidence="3" id="KW-0731">Sigma factor</keyword>
<dbReference type="InterPro" id="IPR014284">
    <property type="entry name" value="RNA_pol_sigma-70_dom"/>
</dbReference>